<protein>
    <submittedName>
        <fullName evidence="2">Uncharacterized protein</fullName>
    </submittedName>
</protein>
<sequence length="91" mass="9900">MVHNITEGRESHSEEHHLRTSFALTLHRSTHKIHPYITTEPSDAGETLPSTASPRFPVHIPGAPAASASVKPVLTWKERKKVLGNSATSNG</sequence>
<proteinExistence type="predicted"/>
<dbReference type="AlphaFoldDB" id="A0A5B7EXM9"/>
<dbReference type="EMBL" id="VSRR010004224">
    <property type="protein sequence ID" value="MPC38972.1"/>
    <property type="molecule type" value="Genomic_DNA"/>
</dbReference>
<name>A0A5B7EXM9_PORTR</name>
<feature type="region of interest" description="Disordered" evidence="1">
    <location>
        <begin position="34"/>
        <end position="69"/>
    </location>
</feature>
<evidence type="ECO:0000313" key="3">
    <source>
        <dbReference type="Proteomes" id="UP000324222"/>
    </source>
</evidence>
<organism evidence="2 3">
    <name type="scientific">Portunus trituberculatus</name>
    <name type="common">Swimming crab</name>
    <name type="synonym">Neptunus trituberculatus</name>
    <dbReference type="NCBI Taxonomy" id="210409"/>
    <lineage>
        <taxon>Eukaryota</taxon>
        <taxon>Metazoa</taxon>
        <taxon>Ecdysozoa</taxon>
        <taxon>Arthropoda</taxon>
        <taxon>Crustacea</taxon>
        <taxon>Multicrustacea</taxon>
        <taxon>Malacostraca</taxon>
        <taxon>Eumalacostraca</taxon>
        <taxon>Eucarida</taxon>
        <taxon>Decapoda</taxon>
        <taxon>Pleocyemata</taxon>
        <taxon>Brachyura</taxon>
        <taxon>Eubrachyura</taxon>
        <taxon>Portunoidea</taxon>
        <taxon>Portunidae</taxon>
        <taxon>Portuninae</taxon>
        <taxon>Portunus</taxon>
    </lineage>
</organism>
<evidence type="ECO:0000256" key="1">
    <source>
        <dbReference type="SAM" id="MobiDB-lite"/>
    </source>
</evidence>
<evidence type="ECO:0000313" key="2">
    <source>
        <dbReference type="EMBL" id="MPC38972.1"/>
    </source>
</evidence>
<dbReference type="Proteomes" id="UP000324222">
    <property type="component" value="Unassembled WGS sequence"/>
</dbReference>
<keyword evidence="3" id="KW-1185">Reference proteome</keyword>
<comment type="caution">
    <text evidence="2">The sequence shown here is derived from an EMBL/GenBank/DDBJ whole genome shotgun (WGS) entry which is preliminary data.</text>
</comment>
<reference evidence="2 3" key="1">
    <citation type="submission" date="2019-05" db="EMBL/GenBank/DDBJ databases">
        <title>Another draft genome of Portunus trituberculatus and its Hox gene families provides insights of decapod evolution.</title>
        <authorList>
            <person name="Jeong J.-H."/>
            <person name="Song I."/>
            <person name="Kim S."/>
            <person name="Choi T."/>
            <person name="Kim D."/>
            <person name="Ryu S."/>
            <person name="Kim W."/>
        </authorList>
    </citation>
    <scope>NUCLEOTIDE SEQUENCE [LARGE SCALE GENOMIC DNA]</scope>
    <source>
        <tissue evidence="2">Muscle</tissue>
    </source>
</reference>
<gene>
    <name evidence="2" type="ORF">E2C01_032491</name>
</gene>
<accession>A0A5B7EXM9</accession>